<dbReference type="AlphaFoldDB" id="A0A1B0GQT3"/>
<keyword evidence="2" id="KW-1185">Reference proteome</keyword>
<evidence type="ECO:0000313" key="2">
    <source>
        <dbReference type="Proteomes" id="UP000092462"/>
    </source>
</evidence>
<evidence type="ECO:0008006" key="3">
    <source>
        <dbReference type="Google" id="ProtNLM"/>
    </source>
</evidence>
<dbReference type="VEuPathDB" id="VectorBase:PPAI010861"/>
<protein>
    <recommendedName>
        <fullName evidence="3">Endonuclease/exonuclease/phosphatase domain-containing protein</fullName>
    </recommendedName>
</protein>
<name>A0A1B0GQT3_PHLPP</name>
<dbReference type="Proteomes" id="UP000092462">
    <property type="component" value="Unassembled WGS sequence"/>
</dbReference>
<dbReference type="EMBL" id="AJVK01001803">
    <property type="status" value="NOT_ANNOTATED_CDS"/>
    <property type="molecule type" value="Genomic_DNA"/>
</dbReference>
<accession>A0A1B0GQT3</accession>
<reference evidence="1" key="1">
    <citation type="submission" date="2022-08" db="UniProtKB">
        <authorList>
            <consortium name="EnsemblMetazoa"/>
        </authorList>
    </citation>
    <scope>IDENTIFICATION</scope>
    <source>
        <strain evidence="1">Israel</strain>
    </source>
</reference>
<proteinExistence type="predicted"/>
<sequence>MDRNMTVSITTFPNKDTHIATWSSTDGVTRNQIDHVLVFNRHRPSILNVRAWRGADCNTDHFRMTVIIKEEIIKEEESPQ</sequence>
<organism evidence="1 2">
    <name type="scientific">Phlebotomus papatasi</name>
    <name type="common">Sandfly</name>
    <dbReference type="NCBI Taxonomy" id="29031"/>
    <lineage>
        <taxon>Eukaryota</taxon>
        <taxon>Metazoa</taxon>
        <taxon>Ecdysozoa</taxon>
        <taxon>Arthropoda</taxon>
        <taxon>Hexapoda</taxon>
        <taxon>Insecta</taxon>
        <taxon>Pterygota</taxon>
        <taxon>Neoptera</taxon>
        <taxon>Endopterygota</taxon>
        <taxon>Diptera</taxon>
        <taxon>Nematocera</taxon>
        <taxon>Psychodoidea</taxon>
        <taxon>Psychodidae</taxon>
        <taxon>Phlebotomus</taxon>
        <taxon>Phlebotomus</taxon>
    </lineage>
</organism>
<dbReference type="EnsemblMetazoa" id="PPAI010861-RA">
    <property type="protein sequence ID" value="PPAI010861-PA"/>
    <property type="gene ID" value="PPAI010861"/>
</dbReference>
<evidence type="ECO:0000313" key="1">
    <source>
        <dbReference type="EnsemblMetazoa" id="PPAI010861-PA"/>
    </source>
</evidence>